<proteinExistence type="predicted"/>
<dbReference type="EMBL" id="JABTEG010000004">
    <property type="protein sequence ID" value="KAG4305159.1"/>
    <property type="molecule type" value="Genomic_DNA"/>
</dbReference>
<comment type="caution">
    <text evidence="1">The sequence shown here is derived from an EMBL/GenBank/DDBJ whole genome shotgun (WGS) entry which is preliminary data.</text>
</comment>
<evidence type="ECO:0000313" key="2">
    <source>
        <dbReference type="Proteomes" id="UP000768646"/>
    </source>
</evidence>
<keyword evidence="2" id="KW-1185">Reference proteome</keyword>
<reference evidence="1 2" key="1">
    <citation type="journal article" date="2021" name="Commun. Biol.">
        <title>Genomic insights into the host specific adaptation of the Pneumocystis genus.</title>
        <authorList>
            <person name="Cisse O.H."/>
            <person name="Ma L."/>
            <person name="Dekker J.P."/>
            <person name="Khil P.P."/>
            <person name="Youn J.-H."/>
            <person name="Brenchley J.M."/>
            <person name="Blair R."/>
            <person name="Pahar B."/>
            <person name="Chabe M."/>
            <person name="Van Rompay K.K.A."/>
            <person name="Keesler R."/>
            <person name="Sukura A."/>
            <person name="Hirsch V."/>
            <person name="Kutty G."/>
            <person name="Liu Y."/>
            <person name="Peng L."/>
            <person name="Chen J."/>
            <person name="Song J."/>
            <person name="Weissenbacher-Lang C."/>
            <person name="Xu J."/>
            <person name="Upham N.S."/>
            <person name="Stajich J.E."/>
            <person name="Cuomo C.A."/>
            <person name="Cushion M.T."/>
            <person name="Kovacs J.A."/>
        </authorList>
    </citation>
    <scope>NUCLEOTIDE SEQUENCE [LARGE SCALE GENOMIC DNA]</scope>
    <source>
        <strain evidence="1 2">RABM</strain>
    </source>
</reference>
<gene>
    <name evidence="1" type="ORF">PORY_001329</name>
</gene>
<protein>
    <submittedName>
        <fullName evidence="1">Uncharacterized protein</fullName>
    </submittedName>
</protein>
<evidence type="ECO:0000313" key="1">
    <source>
        <dbReference type="EMBL" id="KAG4305159.1"/>
    </source>
</evidence>
<accession>A0ACB7CE60</accession>
<dbReference type="Proteomes" id="UP000768646">
    <property type="component" value="Unassembled WGS sequence"/>
</dbReference>
<sequence>MYFLLKICIFMIAFIERIVGRGNLGFCFSTIKLDGKCKTTSDYLDEISLIKGQSAYVRLFSAGNCNSMEEIMPAIASTGIKVVLGVWLDNSSDQQFENEKRILKTHLLKYSIYIYAITVGSESLYRKDYSDDTLANKILDVRLMLNGMGISNIKVGTADTWNVFADGTAVRVIQASDVIFINTFPYWQGVSIEDSFSTFIYSVSRAIEVIRIVKHNMEVWVGETGWPTDGDVYGNSVPSLESASYYWKKVICTALYNNLNIFVFELKDEPWKGNAIGLSGQSSNVEKFWGVFTLDGEKKYSLECPKELIFEESEISFVNTMGVKYLMSFLRRFAPNSIKKVTGKELRYKTLAIDGTLLIRRGFASPWISTADKFRHIVWALYLARICRFYKVTPIIIFDGQHSTPAKMNEKTRRLYIKENNRKLLAEKIRQATHLKNLLEISYEMSKLNTIDRESINLFLKKVIQTYNQFKYNLSDLNFYENDLGIKLHIWMKNELFSYRNGSFLVEKLLNRIVNYIYDIFLYSTSELMSELSMLVNLSDPCAIDMFRNDLEKRQVSMNILVQKLSRRLSSPTWKQISQTKTIFKILGIKVLTFPGYEAEAVASSLVNNGIADFVVTEDTDTLLFNAKMLRGFMSMKNLANKNCKFPFSSNMYVIDPIDIRSSLGNISINSFIDFGILCGTDFCNTIYGLGCFGAFFLIQKYKSIELVLENLSKFKTKRGKQKYIAPENYIQEVQIAREAFMHIPHVRFLDHKLIAPGVPWFDISENDWERLENSVIEKYKLNISELSFFRQFLVNREKNDGILENTLRKSLLYECF</sequence>
<name>A0ACB7CE60_9ASCO</name>
<organism evidence="1 2">
    <name type="scientific">Pneumocystis oryctolagi</name>
    <dbReference type="NCBI Taxonomy" id="42067"/>
    <lineage>
        <taxon>Eukaryota</taxon>
        <taxon>Fungi</taxon>
        <taxon>Dikarya</taxon>
        <taxon>Ascomycota</taxon>
        <taxon>Taphrinomycotina</taxon>
        <taxon>Pneumocystomycetes</taxon>
        <taxon>Pneumocystaceae</taxon>
        <taxon>Pneumocystis</taxon>
    </lineage>
</organism>